<evidence type="ECO:0000256" key="1">
    <source>
        <dbReference type="SAM" id="SignalP"/>
    </source>
</evidence>
<dbReference type="WBParaSite" id="MhA1_Contig103.frz3.gene6">
    <property type="protein sequence ID" value="MhA1_Contig103.frz3.gene6"/>
    <property type="gene ID" value="MhA1_Contig103.frz3.gene6"/>
</dbReference>
<proteinExistence type="predicted"/>
<reference evidence="3" key="1">
    <citation type="submission" date="2016-11" db="UniProtKB">
        <authorList>
            <consortium name="WormBaseParasite"/>
        </authorList>
    </citation>
    <scope>IDENTIFICATION</scope>
</reference>
<name>A0A1I8AXA8_MELHA</name>
<evidence type="ECO:0000313" key="2">
    <source>
        <dbReference type="Proteomes" id="UP000095281"/>
    </source>
</evidence>
<evidence type="ECO:0000313" key="3">
    <source>
        <dbReference type="WBParaSite" id="MhA1_Contig103.frz3.gene6"/>
    </source>
</evidence>
<protein>
    <submittedName>
        <fullName evidence="3">Uncharacterized protein</fullName>
    </submittedName>
</protein>
<organism evidence="2 3">
    <name type="scientific">Meloidogyne hapla</name>
    <name type="common">Root-knot nematode worm</name>
    <dbReference type="NCBI Taxonomy" id="6305"/>
    <lineage>
        <taxon>Eukaryota</taxon>
        <taxon>Metazoa</taxon>
        <taxon>Ecdysozoa</taxon>
        <taxon>Nematoda</taxon>
        <taxon>Chromadorea</taxon>
        <taxon>Rhabditida</taxon>
        <taxon>Tylenchina</taxon>
        <taxon>Tylenchomorpha</taxon>
        <taxon>Tylenchoidea</taxon>
        <taxon>Meloidogynidae</taxon>
        <taxon>Meloidogyninae</taxon>
        <taxon>Meloidogyne</taxon>
    </lineage>
</organism>
<keyword evidence="1" id="KW-0732">Signal</keyword>
<accession>A0A1I8AXA8</accession>
<feature type="signal peptide" evidence="1">
    <location>
        <begin position="1"/>
        <end position="29"/>
    </location>
</feature>
<feature type="chain" id="PRO_5009315208" evidence="1">
    <location>
        <begin position="30"/>
        <end position="92"/>
    </location>
</feature>
<dbReference type="AlphaFoldDB" id="A0A1I8AXA8"/>
<keyword evidence="2" id="KW-1185">Reference proteome</keyword>
<sequence length="92" mass="10305">MKTLHFPNLFKISLFLLVLSLQFVEIAPSKLIKHAIETVPKVVEALKPNIRIPVLTTQIGKGPKKEDYLQTNPPPVFVPAHPTKNFAKITIP</sequence>
<dbReference type="Proteomes" id="UP000095281">
    <property type="component" value="Unplaced"/>
</dbReference>